<dbReference type="OrthoDB" id="7631668at2"/>
<gene>
    <name evidence="1" type="ORF">D1222_13210</name>
</gene>
<evidence type="ECO:0000313" key="1">
    <source>
        <dbReference type="EMBL" id="RIJ27357.1"/>
    </source>
</evidence>
<dbReference type="EMBL" id="QWGA01000008">
    <property type="protein sequence ID" value="RIJ27357.1"/>
    <property type="molecule type" value="Genomic_DNA"/>
</dbReference>
<protein>
    <submittedName>
        <fullName evidence="1">Uncharacterized protein</fullName>
    </submittedName>
</protein>
<comment type="caution">
    <text evidence="1">The sequence shown here is derived from an EMBL/GenBank/DDBJ whole genome shotgun (WGS) entry which is preliminary data.</text>
</comment>
<keyword evidence="2" id="KW-1185">Reference proteome</keyword>
<reference evidence="1 2" key="1">
    <citation type="submission" date="2018-08" db="EMBL/GenBank/DDBJ databases">
        <title>Henriciella mobilis sp. nov., isolated from seawater.</title>
        <authorList>
            <person name="Cheng H."/>
            <person name="Wu Y.-H."/>
            <person name="Xu X.-W."/>
            <person name="Guo L.-L."/>
        </authorList>
    </citation>
    <scope>NUCLEOTIDE SEQUENCE [LARGE SCALE GENOMIC DNA]</scope>
    <source>
        <strain evidence="1 2">CCUG67844</strain>
    </source>
</reference>
<dbReference type="Proteomes" id="UP000265845">
    <property type="component" value="Unassembled WGS sequence"/>
</dbReference>
<evidence type="ECO:0000313" key="2">
    <source>
        <dbReference type="Proteomes" id="UP000265845"/>
    </source>
</evidence>
<accession>A0A399RBI8</accession>
<proteinExistence type="predicted"/>
<organism evidence="1 2">
    <name type="scientific">Henriciella algicola</name>
    <dbReference type="NCBI Taxonomy" id="1608422"/>
    <lineage>
        <taxon>Bacteria</taxon>
        <taxon>Pseudomonadati</taxon>
        <taxon>Pseudomonadota</taxon>
        <taxon>Alphaproteobacteria</taxon>
        <taxon>Hyphomonadales</taxon>
        <taxon>Hyphomonadaceae</taxon>
        <taxon>Henriciella</taxon>
    </lineage>
</organism>
<dbReference type="AlphaFoldDB" id="A0A399RBI8"/>
<name>A0A399RBI8_9PROT</name>
<sequence length="133" mass="14766">MQLLSLAFTLALALPASPRERTQVAWSCDLDGSVGRLEAEYDTVALGEAEVSPTREDINDFIASGTGKVFFSGRLTLTDRSYVFSGEDHLAEFTNTSTLERFLVHLRREGDILRLSENRGDGADKVYYCQLVN</sequence>
<dbReference type="RefSeq" id="WP_119454739.1">
    <property type="nucleotide sequence ID" value="NZ_QWGA01000008.1"/>
</dbReference>